<keyword evidence="1" id="KW-0732">Signal</keyword>
<comment type="caution">
    <text evidence="2">The sequence shown here is derived from an EMBL/GenBank/DDBJ whole genome shotgun (WGS) entry which is preliminary data.</text>
</comment>
<keyword evidence="3" id="KW-1185">Reference proteome</keyword>
<dbReference type="Proteomes" id="UP000451233">
    <property type="component" value="Unassembled WGS sequence"/>
</dbReference>
<feature type="signal peptide" evidence="1">
    <location>
        <begin position="1"/>
        <end position="20"/>
    </location>
</feature>
<dbReference type="EMBL" id="WVHS01000001">
    <property type="protein sequence ID" value="MXV14542.1"/>
    <property type="molecule type" value="Genomic_DNA"/>
</dbReference>
<evidence type="ECO:0000313" key="3">
    <source>
        <dbReference type="Proteomes" id="UP000451233"/>
    </source>
</evidence>
<protein>
    <recommendedName>
        <fullName evidence="4">Periplasmic heavy metal sensor</fullName>
    </recommendedName>
</protein>
<proteinExistence type="predicted"/>
<accession>A0A7K1XU85</accession>
<evidence type="ECO:0008006" key="4">
    <source>
        <dbReference type="Google" id="ProtNLM"/>
    </source>
</evidence>
<dbReference type="RefSeq" id="WP_160905507.1">
    <property type="nucleotide sequence ID" value="NZ_WVHS01000001.1"/>
</dbReference>
<evidence type="ECO:0000256" key="1">
    <source>
        <dbReference type="SAM" id="SignalP"/>
    </source>
</evidence>
<sequence>MRIINLILCITAFAGFSSQAQSSEPSKSERISYLVKNIAVEPLKAEEMVRIFDEYRQLVTVAKNDTSISKSDLQQRLLTISSERQTRLKQLLSPAQQERFFAMLQREITHSEAEKQQHKQQMLKEIQRPLNGATLKEVNDRGVSYHPIP</sequence>
<dbReference type="AlphaFoldDB" id="A0A7K1XU85"/>
<evidence type="ECO:0000313" key="2">
    <source>
        <dbReference type="EMBL" id="MXV14542.1"/>
    </source>
</evidence>
<name>A0A7K1XU85_9SPHI</name>
<feature type="chain" id="PRO_5029487380" description="Periplasmic heavy metal sensor" evidence="1">
    <location>
        <begin position="21"/>
        <end position="149"/>
    </location>
</feature>
<organism evidence="2 3">
    <name type="scientific">Hufsiella ginkgonis</name>
    <dbReference type="NCBI Taxonomy" id="2695274"/>
    <lineage>
        <taxon>Bacteria</taxon>
        <taxon>Pseudomonadati</taxon>
        <taxon>Bacteroidota</taxon>
        <taxon>Sphingobacteriia</taxon>
        <taxon>Sphingobacteriales</taxon>
        <taxon>Sphingobacteriaceae</taxon>
        <taxon>Hufsiella</taxon>
    </lineage>
</organism>
<gene>
    <name evidence="2" type="ORF">GS398_04465</name>
</gene>
<reference evidence="2 3" key="1">
    <citation type="submission" date="2019-11" db="EMBL/GenBank/DDBJ databases">
        <title>Pedobacter sp. HMF7056 Genome sequencing and assembly.</title>
        <authorList>
            <person name="Kang H."/>
            <person name="Kim H."/>
            <person name="Joh K."/>
        </authorList>
    </citation>
    <scope>NUCLEOTIDE SEQUENCE [LARGE SCALE GENOMIC DNA]</scope>
    <source>
        <strain evidence="2 3">HMF7056</strain>
    </source>
</reference>